<dbReference type="EMBL" id="JAEFCI010001747">
    <property type="protein sequence ID" value="KAG5462705.1"/>
    <property type="molecule type" value="Genomic_DNA"/>
</dbReference>
<reference evidence="2 3" key="1">
    <citation type="journal article" name="Sci. Rep.">
        <title>Genome-scale phylogenetic analyses confirm Olpidium as the closest living zoosporic fungus to the non-flagellated, terrestrial fungi.</title>
        <authorList>
            <person name="Chang Y."/>
            <person name="Rochon D."/>
            <person name="Sekimoto S."/>
            <person name="Wang Y."/>
            <person name="Chovatia M."/>
            <person name="Sandor L."/>
            <person name="Salamov A."/>
            <person name="Grigoriev I.V."/>
            <person name="Stajich J.E."/>
            <person name="Spatafora J.W."/>
        </authorList>
    </citation>
    <scope>NUCLEOTIDE SEQUENCE [LARGE SCALE GENOMIC DNA]</scope>
    <source>
        <strain evidence="2">S191</strain>
    </source>
</reference>
<dbReference type="Proteomes" id="UP000673691">
    <property type="component" value="Unassembled WGS sequence"/>
</dbReference>
<dbReference type="AlphaFoldDB" id="A0A8H8A0I5"/>
<keyword evidence="3" id="KW-1185">Reference proteome</keyword>
<dbReference type="PANTHER" id="PTHR28229:SF1">
    <property type="entry name" value="TRANSLOCATION PROTEIN SEC66"/>
    <property type="match status" value="1"/>
</dbReference>
<sequence length="164" mass="18492">ASKRSEPWFDESEDQNLYFSLVEADADEPLLKSALLRRAMKAVRQWTHLQDAQAALQTLHRNGSIGDDLWAQFQVAAKESEAEFREIVAEAETFKEGWSKVRKNSDGGIKEEETGGAVELVANETLKEMHVQAEEEAAVLERQTRRMEDLEGVENKSSPTMKGK</sequence>
<evidence type="ECO:0000313" key="2">
    <source>
        <dbReference type="EMBL" id="KAG5462705.1"/>
    </source>
</evidence>
<feature type="non-terminal residue" evidence="2">
    <location>
        <position position="1"/>
    </location>
</feature>
<dbReference type="InterPro" id="IPR018624">
    <property type="entry name" value="Sec66"/>
</dbReference>
<evidence type="ECO:0000256" key="1">
    <source>
        <dbReference type="SAM" id="MobiDB-lite"/>
    </source>
</evidence>
<feature type="compositionally biased region" description="Polar residues" evidence="1">
    <location>
        <begin position="155"/>
        <end position="164"/>
    </location>
</feature>
<organism evidence="2 3">
    <name type="scientific">Olpidium bornovanus</name>
    <dbReference type="NCBI Taxonomy" id="278681"/>
    <lineage>
        <taxon>Eukaryota</taxon>
        <taxon>Fungi</taxon>
        <taxon>Fungi incertae sedis</taxon>
        <taxon>Olpidiomycota</taxon>
        <taxon>Olpidiomycotina</taxon>
        <taxon>Olpidiomycetes</taxon>
        <taxon>Olpidiales</taxon>
        <taxon>Olpidiaceae</taxon>
        <taxon>Olpidium</taxon>
    </lineage>
</organism>
<accession>A0A8H8A0I5</accession>
<comment type="caution">
    <text evidence="2">The sequence shown here is derived from an EMBL/GenBank/DDBJ whole genome shotgun (WGS) entry which is preliminary data.</text>
</comment>
<name>A0A8H8A0I5_9FUNG</name>
<feature type="region of interest" description="Disordered" evidence="1">
    <location>
        <begin position="136"/>
        <end position="164"/>
    </location>
</feature>
<dbReference type="GO" id="GO:0031204">
    <property type="term" value="P:post-translational protein targeting to membrane, translocation"/>
    <property type="evidence" value="ECO:0007669"/>
    <property type="project" value="InterPro"/>
</dbReference>
<dbReference type="GO" id="GO:0031207">
    <property type="term" value="C:Sec62/Sec63 complex"/>
    <property type="evidence" value="ECO:0007669"/>
    <property type="project" value="InterPro"/>
</dbReference>
<protein>
    <submittedName>
        <fullName evidence="2">Pre protein translocase subunit Sec66-domain-containing protein</fullName>
    </submittedName>
</protein>
<gene>
    <name evidence="2" type="ORF">BJ554DRAFT_3950</name>
</gene>
<dbReference type="Pfam" id="PF09802">
    <property type="entry name" value="Sec66"/>
    <property type="match status" value="1"/>
</dbReference>
<proteinExistence type="predicted"/>
<dbReference type="PANTHER" id="PTHR28229">
    <property type="entry name" value="TRANSLOCATION PROTEIN SEC66"/>
    <property type="match status" value="1"/>
</dbReference>
<evidence type="ECO:0000313" key="3">
    <source>
        <dbReference type="Proteomes" id="UP000673691"/>
    </source>
</evidence>
<dbReference type="OrthoDB" id="73168at2759"/>